<feature type="transmembrane region" description="Helical" evidence="6">
    <location>
        <begin position="55"/>
        <end position="75"/>
    </location>
</feature>
<evidence type="ECO:0000313" key="7">
    <source>
        <dbReference type="EMBL" id="QDL93320.1"/>
    </source>
</evidence>
<dbReference type="InterPro" id="IPR001851">
    <property type="entry name" value="ABC_transp_permease"/>
</dbReference>
<feature type="transmembrane region" description="Helical" evidence="6">
    <location>
        <begin position="81"/>
        <end position="98"/>
    </location>
</feature>
<dbReference type="GO" id="GO:0015658">
    <property type="term" value="F:branched-chain amino acid transmembrane transporter activity"/>
    <property type="evidence" value="ECO:0007669"/>
    <property type="project" value="InterPro"/>
</dbReference>
<evidence type="ECO:0000313" key="8">
    <source>
        <dbReference type="Proteomes" id="UP000305888"/>
    </source>
</evidence>
<feature type="transmembrane region" description="Helical" evidence="6">
    <location>
        <begin position="27"/>
        <end position="48"/>
    </location>
</feature>
<dbReference type="PANTHER" id="PTHR30482">
    <property type="entry name" value="HIGH-AFFINITY BRANCHED-CHAIN AMINO ACID TRANSPORT SYSTEM PERMEASE"/>
    <property type="match status" value="1"/>
</dbReference>
<sequence>MKRNLLVLAALASVILLAGLVLEPNGYVVRILCIMLLTASMAQAWNVVGGFNQISLGHAAFFGIGAYIPTITQVAYGLSPWLGMGIGIIAAVVLALVLSGPTMRLKGPYFALATLAAAEACRIGASVLKFTGGPQGISVPFVGDSWAMMQFRFPGHYLPLFVLLFLVSCTTFAWLTASRYGYFLRAVRDDEQAAEVAGVATFRVKLLASVISAALTAACGTLFAQFTYFIDPETVFSASHVSIRMALVAIIGGVGTFAGPILGAFLIVPLEEVLNATLSEEVGGLAPLIFGALLIAVVLLRPDGLTSLRLPKVLRRPEA</sequence>
<reference evidence="7 8" key="1">
    <citation type="submission" date="2019-06" db="EMBL/GenBank/DDBJ databases">
        <title>Genome sequence of Rhodobacteraceae bacterium D4M1.</title>
        <authorList>
            <person name="Cao J."/>
        </authorList>
    </citation>
    <scope>NUCLEOTIDE SEQUENCE [LARGE SCALE GENOMIC DNA]</scope>
    <source>
        <strain evidence="7 8">D4M1</strain>
    </source>
</reference>
<dbReference type="Pfam" id="PF02653">
    <property type="entry name" value="BPD_transp_2"/>
    <property type="match status" value="1"/>
</dbReference>
<evidence type="ECO:0000256" key="2">
    <source>
        <dbReference type="ARBA" id="ARBA00022475"/>
    </source>
</evidence>
<dbReference type="OrthoDB" id="9810505at2"/>
<keyword evidence="5 6" id="KW-0472">Membrane</keyword>
<protein>
    <submittedName>
        <fullName evidence="7">Branched-chain amino acid ABC transporter permease</fullName>
    </submittedName>
</protein>
<keyword evidence="8" id="KW-1185">Reference proteome</keyword>
<evidence type="ECO:0000256" key="1">
    <source>
        <dbReference type="ARBA" id="ARBA00004651"/>
    </source>
</evidence>
<evidence type="ECO:0000256" key="3">
    <source>
        <dbReference type="ARBA" id="ARBA00022692"/>
    </source>
</evidence>
<dbReference type="KEGG" id="ppru:FDP22_16950"/>
<dbReference type="EMBL" id="CP040818">
    <property type="protein sequence ID" value="QDL93320.1"/>
    <property type="molecule type" value="Genomic_DNA"/>
</dbReference>
<feature type="transmembrane region" description="Helical" evidence="6">
    <location>
        <begin position="282"/>
        <end position="300"/>
    </location>
</feature>
<evidence type="ECO:0000256" key="5">
    <source>
        <dbReference type="ARBA" id="ARBA00023136"/>
    </source>
</evidence>
<comment type="subcellular location">
    <subcellularLocation>
        <location evidence="1">Cell membrane</location>
        <topology evidence="1">Multi-pass membrane protein</topology>
    </subcellularLocation>
</comment>
<dbReference type="CDD" id="cd06581">
    <property type="entry name" value="TM_PBP1_LivM_like"/>
    <property type="match status" value="1"/>
</dbReference>
<evidence type="ECO:0000256" key="6">
    <source>
        <dbReference type="SAM" id="Phobius"/>
    </source>
</evidence>
<feature type="transmembrane region" description="Helical" evidence="6">
    <location>
        <begin position="157"/>
        <end position="177"/>
    </location>
</feature>
<dbReference type="InterPro" id="IPR043428">
    <property type="entry name" value="LivM-like"/>
</dbReference>
<dbReference type="AlphaFoldDB" id="A0A5B8G0M3"/>
<dbReference type="RefSeq" id="WP_138576041.1">
    <property type="nucleotide sequence ID" value="NZ_CP040818.1"/>
</dbReference>
<keyword evidence="2" id="KW-1003">Cell membrane</keyword>
<feature type="transmembrane region" description="Helical" evidence="6">
    <location>
        <begin position="242"/>
        <end position="270"/>
    </location>
</feature>
<accession>A0A5B8G0M3</accession>
<name>A0A5B8G0M3_9RHOB</name>
<keyword evidence="3 6" id="KW-0812">Transmembrane</keyword>
<dbReference type="Proteomes" id="UP000305888">
    <property type="component" value="Chromosome"/>
</dbReference>
<feature type="transmembrane region" description="Helical" evidence="6">
    <location>
        <begin position="206"/>
        <end position="230"/>
    </location>
</feature>
<evidence type="ECO:0000256" key="4">
    <source>
        <dbReference type="ARBA" id="ARBA00022989"/>
    </source>
</evidence>
<dbReference type="GO" id="GO:0005886">
    <property type="term" value="C:plasma membrane"/>
    <property type="evidence" value="ECO:0007669"/>
    <property type="project" value="UniProtKB-SubCell"/>
</dbReference>
<gene>
    <name evidence="7" type="ORF">FDP22_16950</name>
</gene>
<keyword evidence="4 6" id="KW-1133">Transmembrane helix</keyword>
<organism evidence="7 8">
    <name type="scientific">Paroceanicella profunda</name>
    <dbReference type="NCBI Taxonomy" id="2579971"/>
    <lineage>
        <taxon>Bacteria</taxon>
        <taxon>Pseudomonadati</taxon>
        <taxon>Pseudomonadota</taxon>
        <taxon>Alphaproteobacteria</taxon>
        <taxon>Rhodobacterales</taxon>
        <taxon>Paracoccaceae</taxon>
        <taxon>Paroceanicella</taxon>
    </lineage>
</organism>
<dbReference type="PANTHER" id="PTHR30482:SF10">
    <property type="entry name" value="HIGH-AFFINITY BRANCHED-CHAIN AMINO ACID TRANSPORT PROTEIN BRAE"/>
    <property type="match status" value="1"/>
</dbReference>
<proteinExistence type="predicted"/>